<sequence length="254" mass="29439">MDELNDVFKKFIERIIGEDLKDEVFEISPEKIGGERFLAFFKSINNFLEISSGLGREVLQNLPQNANLSNLIEKAREIGLRKVKEDPEMIKSIQDSINGIKDLYFSVELHKELFNISTEDTFEQQLKNFFIQELESAEKISTNDVAKSFKLAVNSVKLKQKPDQLFLYSKYQELGLPLVDLDTDKIIDISMNIFHSILDKKQKLFKFSDERLIDIIGEFTSRLGRAIEPYLMAIFVSILNLSQIRLNRIPYNFS</sequence>
<dbReference type="EMBL" id="BART01021578">
    <property type="protein sequence ID" value="GAH01953.1"/>
    <property type="molecule type" value="Genomic_DNA"/>
</dbReference>
<proteinExistence type="predicted"/>
<organism evidence="1">
    <name type="scientific">marine sediment metagenome</name>
    <dbReference type="NCBI Taxonomy" id="412755"/>
    <lineage>
        <taxon>unclassified sequences</taxon>
        <taxon>metagenomes</taxon>
        <taxon>ecological metagenomes</taxon>
    </lineage>
</organism>
<dbReference type="AlphaFoldDB" id="X1DZZ4"/>
<evidence type="ECO:0000313" key="1">
    <source>
        <dbReference type="EMBL" id="GAH01953.1"/>
    </source>
</evidence>
<name>X1DZZ4_9ZZZZ</name>
<accession>X1DZZ4</accession>
<feature type="non-terminal residue" evidence="1">
    <location>
        <position position="254"/>
    </location>
</feature>
<comment type="caution">
    <text evidence="1">The sequence shown here is derived from an EMBL/GenBank/DDBJ whole genome shotgun (WGS) entry which is preliminary data.</text>
</comment>
<reference evidence="1" key="1">
    <citation type="journal article" date="2014" name="Front. Microbiol.">
        <title>High frequency of phylogenetically diverse reductive dehalogenase-homologous genes in deep subseafloor sedimentary metagenomes.</title>
        <authorList>
            <person name="Kawai M."/>
            <person name="Futagami T."/>
            <person name="Toyoda A."/>
            <person name="Takaki Y."/>
            <person name="Nishi S."/>
            <person name="Hori S."/>
            <person name="Arai W."/>
            <person name="Tsubouchi T."/>
            <person name="Morono Y."/>
            <person name="Uchiyama I."/>
            <person name="Ito T."/>
            <person name="Fujiyama A."/>
            <person name="Inagaki F."/>
            <person name="Takami H."/>
        </authorList>
    </citation>
    <scope>NUCLEOTIDE SEQUENCE</scope>
    <source>
        <strain evidence="1">Expedition CK06-06</strain>
    </source>
</reference>
<protein>
    <submittedName>
        <fullName evidence="1">Uncharacterized protein</fullName>
    </submittedName>
</protein>
<gene>
    <name evidence="1" type="ORF">S01H4_39758</name>
</gene>